<dbReference type="PATRIC" id="fig|292564.3.peg.2699"/>
<dbReference type="KEGG" id="cgc:Cyagr_2843"/>
<dbReference type="SUPFAM" id="SSF54826">
    <property type="entry name" value="Enolase N-terminal domain-like"/>
    <property type="match status" value="1"/>
</dbReference>
<sequence length="339" mass="35953">MSARADGRAGPQGPLELGVRPFAFRLPRPLQTAAGAVAAKRGWLLRLQGQGGGVGWGEAAPLDPGEIDAVAAAMEGLGPAVERDDLERSLPALPPSLAFALGGALAEIDAEVGEAAGGWLAAPPSAWLLPAGEAMLAALERGLTGSPRSPTLLPPSPPTFKWKVAAAADGLERRLLERLLERLPDDGRLRLDANGGWDRATAVAWAERLEQEPRLQWLEQPLAANDQVGLEALALRIPVALDESLRQWPELRGRWAGWQVRRPSQDGDPRPLLAQLGRGAPRLMLSTGFETGIGARWTAHLAALQWRGPTPVAPGLAPDWSPAGPLFDPDPERVWAAAA</sequence>
<dbReference type="InterPro" id="IPR013342">
    <property type="entry name" value="Mandelate_racemase_C"/>
</dbReference>
<proteinExistence type="predicted"/>
<dbReference type="GO" id="GO:0003824">
    <property type="term" value="F:catalytic activity"/>
    <property type="evidence" value="ECO:0007669"/>
    <property type="project" value="UniProtKB-ARBA"/>
</dbReference>
<dbReference type="Gene3D" id="3.30.390.10">
    <property type="entry name" value="Enolase-like, N-terminal domain"/>
    <property type="match status" value="1"/>
</dbReference>
<dbReference type="SMART" id="SM00922">
    <property type="entry name" value="MR_MLE"/>
    <property type="match status" value="1"/>
</dbReference>
<dbReference type="EMBL" id="CP003495">
    <property type="protein sequence ID" value="AFY29935.1"/>
    <property type="molecule type" value="Genomic_DNA"/>
</dbReference>
<dbReference type="SUPFAM" id="SSF51604">
    <property type="entry name" value="Enolase C-terminal domain-like"/>
    <property type="match status" value="1"/>
</dbReference>
<dbReference type="SFLD" id="SFLDG00180">
    <property type="entry name" value="muconate_cycloisomerase"/>
    <property type="match status" value="1"/>
</dbReference>
<reference evidence="4" key="1">
    <citation type="journal article" date="2013" name="Proc. Natl. Acad. Sci. U.S.A.">
        <title>Improving the coverage of the cyanobacterial phylum using diversity-driven genome sequencing.</title>
        <authorList>
            <person name="Shih P.M."/>
            <person name="Wu D."/>
            <person name="Latifi A."/>
            <person name="Axen S.D."/>
            <person name="Fewer D.P."/>
            <person name="Talla E."/>
            <person name="Calteau A."/>
            <person name="Cai F."/>
            <person name="Tandeau de Marsac N."/>
            <person name="Rippka R."/>
            <person name="Herdman M."/>
            <person name="Sivonen K."/>
            <person name="Coursin T."/>
            <person name="Laurent T."/>
            <person name="Goodwin L."/>
            <person name="Nolan M."/>
            <person name="Davenport K.W."/>
            <person name="Han C.S."/>
            <person name="Rubin E.M."/>
            <person name="Eisen J.A."/>
            <person name="Woyke T."/>
            <person name="Gugger M."/>
            <person name="Kerfeld C.A."/>
        </authorList>
    </citation>
    <scope>NUCLEOTIDE SEQUENCE [LARGE SCALE GENOMIC DNA]</scope>
    <source>
        <strain evidence="4">ATCC 27147 / PCC 6307</strain>
    </source>
</reference>
<evidence type="ECO:0000256" key="1">
    <source>
        <dbReference type="ARBA" id="ARBA00022723"/>
    </source>
</evidence>
<dbReference type="SFLD" id="SFLDS00001">
    <property type="entry name" value="Enolase"/>
    <property type="match status" value="1"/>
</dbReference>
<name>K9P9Y9_CYAGP</name>
<dbReference type="RefSeq" id="WP_015110370.1">
    <property type="nucleotide sequence ID" value="NC_019675.1"/>
</dbReference>
<gene>
    <name evidence="3" type="ordered locus">Cyagr_2843</name>
</gene>
<accession>K9P9Y9</accession>
<dbReference type="GO" id="GO:0046872">
    <property type="term" value="F:metal ion binding"/>
    <property type="evidence" value="ECO:0007669"/>
    <property type="project" value="UniProtKB-KW"/>
</dbReference>
<dbReference type="Proteomes" id="UP000010388">
    <property type="component" value="Chromosome"/>
</dbReference>
<organism evidence="3 4">
    <name type="scientific">Cyanobium gracile (strain ATCC 27147 / PCC 6307)</name>
    <dbReference type="NCBI Taxonomy" id="292564"/>
    <lineage>
        <taxon>Bacteria</taxon>
        <taxon>Bacillati</taxon>
        <taxon>Cyanobacteriota</taxon>
        <taxon>Cyanophyceae</taxon>
        <taxon>Synechococcales</taxon>
        <taxon>Prochlorococcaceae</taxon>
        <taxon>Cyanobium</taxon>
    </lineage>
</organism>
<dbReference type="STRING" id="292564.Cyagr_2843"/>
<dbReference type="InterPro" id="IPR036849">
    <property type="entry name" value="Enolase-like_C_sf"/>
</dbReference>
<feature type="domain" description="Mandelate racemase/muconate lactonizing enzyme C-terminal" evidence="2">
    <location>
        <begin position="29"/>
        <end position="240"/>
    </location>
</feature>
<protein>
    <submittedName>
        <fullName evidence="3">Enolase superfamily enzyme related to L-alanine-DL-glutamate epimerase</fullName>
    </submittedName>
</protein>
<evidence type="ECO:0000313" key="3">
    <source>
        <dbReference type="EMBL" id="AFY29935.1"/>
    </source>
</evidence>
<dbReference type="InterPro" id="IPR029017">
    <property type="entry name" value="Enolase-like_N"/>
</dbReference>
<dbReference type="Gene3D" id="3.20.20.120">
    <property type="entry name" value="Enolase-like C-terminal domain"/>
    <property type="match status" value="1"/>
</dbReference>
<dbReference type="eggNOG" id="COG4948">
    <property type="taxonomic scope" value="Bacteria"/>
</dbReference>
<evidence type="ECO:0000313" key="4">
    <source>
        <dbReference type="Proteomes" id="UP000010388"/>
    </source>
</evidence>
<dbReference type="PANTHER" id="PTHR48073:SF2">
    <property type="entry name" value="O-SUCCINYLBENZOATE SYNTHASE"/>
    <property type="match status" value="1"/>
</dbReference>
<dbReference type="PANTHER" id="PTHR48073">
    <property type="entry name" value="O-SUCCINYLBENZOATE SYNTHASE-RELATED"/>
    <property type="match status" value="1"/>
</dbReference>
<dbReference type="HOGENOM" id="CLU_030273_0_2_3"/>
<dbReference type="Pfam" id="PF13378">
    <property type="entry name" value="MR_MLE_C"/>
    <property type="match status" value="1"/>
</dbReference>
<dbReference type="AlphaFoldDB" id="K9P9Y9"/>
<evidence type="ECO:0000259" key="2">
    <source>
        <dbReference type="SMART" id="SM00922"/>
    </source>
</evidence>
<dbReference type="SFLD" id="SFLDF00009">
    <property type="entry name" value="o-succinylbenzoate_synthase"/>
    <property type="match status" value="1"/>
</dbReference>
<dbReference type="InterPro" id="IPR029065">
    <property type="entry name" value="Enolase_C-like"/>
</dbReference>
<keyword evidence="1" id="KW-0479">Metal-binding</keyword>